<dbReference type="RefSeq" id="WP_334580098.1">
    <property type="nucleotide sequence ID" value="NZ_JBEZVE010000019.1"/>
</dbReference>
<accession>A0ABV2ZRM2</accession>
<comment type="caution">
    <text evidence="2">The sequence shown here is derived from an EMBL/GenBank/DDBJ whole genome shotgun (WGS) entry which is preliminary data.</text>
</comment>
<keyword evidence="3" id="KW-1185">Reference proteome</keyword>
<reference evidence="2 3" key="1">
    <citation type="submission" date="2024-06" db="EMBL/GenBank/DDBJ databases">
        <title>The Natural Products Discovery Center: Release of the First 8490 Sequenced Strains for Exploring Actinobacteria Biosynthetic Diversity.</title>
        <authorList>
            <person name="Kalkreuter E."/>
            <person name="Kautsar S.A."/>
            <person name="Yang D."/>
            <person name="Bader C.D."/>
            <person name="Teijaro C.N."/>
            <person name="Fluegel L."/>
            <person name="Davis C.M."/>
            <person name="Simpson J.R."/>
            <person name="Lauterbach L."/>
            <person name="Steele A.D."/>
            <person name="Gui C."/>
            <person name="Meng S."/>
            <person name="Li G."/>
            <person name="Viehrig K."/>
            <person name="Ye F."/>
            <person name="Su P."/>
            <person name="Kiefer A.F."/>
            <person name="Nichols A."/>
            <person name="Cepeda A.J."/>
            <person name="Yan W."/>
            <person name="Fan B."/>
            <person name="Jiang Y."/>
            <person name="Adhikari A."/>
            <person name="Zheng C.-J."/>
            <person name="Schuster L."/>
            <person name="Cowan T.M."/>
            <person name="Smanski M.J."/>
            <person name="Chevrette M.G."/>
            <person name="De Carvalho L.P.S."/>
            <person name="Shen B."/>
        </authorList>
    </citation>
    <scope>NUCLEOTIDE SEQUENCE [LARGE SCALE GENOMIC DNA]</scope>
    <source>
        <strain evidence="2 3">NPDC033843</strain>
    </source>
</reference>
<organism evidence="2 3">
    <name type="scientific">Streptomyces sp. 900129855</name>
    <dbReference type="NCBI Taxonomy" id="3155129"/>
    <lineage>
        <taxon>Bacteria</taxon>
        <taxon>Bacillati</taxon>
        <taxon>Actinomycetota</taxon>
        <taxon>Actinomycetes</taxon>
        <taxon>Kitasatosporales</taxon>
        <taxon>Streptomycetaceae</taxon>
        <taxon>Streptomyces</taxon>
    </lineage>
</organism>
<gene>
    <name evidence="2" type="ORF">AB0E89_32515</name>
</gene>
<dbReference type="EMBL" id="JBEZVE010000019">
    <property type="protein sequence ID" value="MEU3785206.1"/>
    <property type="molecule type" value="Genomic_DNA"/>
</dbReference>
<proteinExistence type="predicted"/>
<sequence length="123" mass="13000">MSETRWRQIVNGYQDVGGVRIAVSAPDETLTRMAQVVGLTSDQLRHADRATAAELLDELAGPPTPASTPGAPASNAQVEAITALLATLTPEAREQVLSRFERQAADGATQTNTPGEVGHRRAV</sequence>
<name>A0ABV2ZRM2_9ACTN</name>
<evidence type="ECO:0000256" key="1">
    <source>
        <dbReference type="SAM" id="MobiDB-lite"/>
    </source>
</evidence>
<protein>
    <submittedName>
        <fullName evidence="2">Uncharacterized protein</fullName>
    </submittedName>
</protein>
<evidence type="ECO:0000313" key="3">
    <source>
        <dbReference type="Proteomes" id="UP001550739"/>
    </source>
</evidence>
<feature type="region of interest" description="Disordered" evidence="1">
    <location>
        <begin position="102"/>
        <end position="123"/>
    </location>
</feature>
<dbReference type="Proteomes" id="UP001550739">
    <property type="component" value="Unassembled WGS sequence"/>
</dbReference>
<evidence type="ECO:0000313" key="2">
    <source>
        <dbReference type="EMBL" id="MEU3785206.1"/>
    </source>
</evidence>